<dbReference type="PATRIC" id="fig|1185325.3.peg.644"/>
<evidence type="ECO:0000256" key="1">
    <source>
        <dbReference type="SAM" id="MobiDB-lite"/>
    </source>
</evidence>
<dbReference type="InterPro" id="IPR006428">
    <property type="entry name" value="Portal_SPP1-type"/>
</dbReference>
<accession>J2ZTT9</accession>
<feature type="compositionally biased region" description="Basic and acidic residues" evidence="1">
    <location>
        <begin position="473"/>
        <end position="485"/>
    </location>
</feature>
<dbReference type="EMBL" id="AKFP01000010">
    <property type="protein sequence ID" value="EJN56381.1"/>
    <property type="molecule type" value="Genomic_DNA"/>
</dbReference>
<feature type="region of interest" description="Disordered" evidence="1">
    <location>
        <begin position="470"/>
        <end position="540"/>
    </location>
</feature>
<name>J2ZTT9_9LACO</name>
<evidence type="ECO:0000313" key="3">
    <source>
        <dbReference type="Proteomes" id="UP000007271"/>
    </source>
</evidence>
<dbReference type="Pfam" id="PF05133">
    <property type="entry name" value="SPP1_portal"/>
    <property type="match status" value="1"/>
</dbReference>
<gene>
    <name evidence="2" type="ORF">A11Y_51433</name>
</gene>
<comment type="caution">
    <text evidence="2">The sequence shown here is derived from an EMBL/GenBank/DDBJ whole genome shotgun (WGS) entry which is preliminary data.</text>
</comment>
<organism evidence="2 3">
    <name type="scientific">Loigolactobacillus coryniformis subsp. coryniformis CECT 5711</name>
    <dbReference type="NCBI Taxonomy" id="1185325"/>
    <lineage>
        <taxon>Bacteria</taxon>
        <taxon>Bacillati</taxon>
        <taxon>Bacillota</taxon>
        <taxon>Bacilli</taxon>
        <taxon>Lactobacillales</taxon>
        <taxon>Lactobacillaceae</taxon>
        <taxon>Loigolactobacillus</taxon>
    </lineage>
</organism>
<dbReference type="Proteomes" id="UP000007271">
    <property type="component" value="Unassembled WGS sequence"/>
</dbReference>
<dbReference type="AlphaFoldDB" id="J2ZTT9"/>
<dbReference type="STRING" id="1185325.A11Y_51433"/>
<evidence type="ECO:0000313" key="2">
    <source>
        <dbReference type="EMBL" id="EJN56381.1"/>
    </source>
</evidence>
<dbReference type="NCBIfam" id="TIGR01538">
    <property type="entry name" value="portal_SPP1"/>
    <property type="match status" value="1"/>
</dbReference>
<proteinExistence type="predicted"/>
<dbReference type="InterPro" id="IPR021145">
    <property type="entry name" value="Portal_protein_SPP1_Gp6-like"/>
</dbReference>
<feature type="compositionally biased region" description="Low complexity" evidence="1">
    <location>
        <begin position="518"/>
        <end position="531"/>
    </location>
</feature>
<reference evidence="2 3" key="1">
    <citation type="submission" date="2012-05" db="EMBL/GenBank/DDBJ databases">
        <title>Complete Genome Sequence of Lactobacillus coryniformis CECT5711.</title>
        <authorList>
            <person name="Rodriguez J.M."/>
        </authorList>
    </citation>
    <scope>NUCLEOTIDE SEQUENCE [LARGE SCALE GENOMIC DNA]</scope>
    <source>
        <strain evidence="3">CECT5711</strain>
    </source>
</reference>
<sequence length="540" mass="60219">MPGYPNYNSIDMLSGDRFYFDSNVVFKMPADVFQGVATNPAALAKYVTDFINQHYNYQLRRLITLERYYIGDNDIHYWSSHKAKGRADNRIASGIPAYVTNIRVGYSLGNAIKFQFNKSDDSGNGDDLTDAIMKFNSGTDEPYHEKVMKKHLSVTGRSFELLYAKQDSTDVAVKALDPSNAFVVYDTTVEQHSLFAVYYYPVKFMGKQQWYVTVYTADNVYYYKPANAPTEPLEFDHTEPHFFDGVPITEFINNDERMGDWERDLDYIDSYDKALSEMANSQEDFNNAVLVLTGDVETNDKGHPEINRHSLIMWLKPKIVPGMAGSAPTVIQPTANYLAKQLPAADWKQYIDQLMGDIHKYTNTPDVNDENFASNASGVAMSYKLWGSDQERAVAESLYTRGLMRRYRLLGNYWQKAGIISNADEVENITPLFTPNLPKNDDAIVTNIKSLSDTGSFSDETLHDMAEPVTGIKPDEEASRVKDETVNDPNRISMPLDAKPGQGQPAAVSGQSSDSQPASTVSQATSAASQVNSGAADGTA</sequence>
<protein>
    <submittedName>
        <fullName evidence="2">SPP1 family phage portal protein</fullName>
    </submittedName>
</protein>